<evidence type="ECO:0000313" key="2">
    <source>
        <dbReference type="Proteomes" id="UP001159363"/>
    </source>
</evidence>
<dbReference type="InterPro" id="IPR012337">
    <property type="entry name" value="RNaseH-like_sf"/>
</dbReference>
<dbReference type="Gene3D" id="3.30.420.10">
    <property type="entry name" value="Ribonuclease H-like superfamily/Ribonuclease H"/>
    <property type="match status" value="1"/>
</dbReference>
<dbReference type="PANTHER" id="PTHR37984">
    <property type="entry name" value="PROTEIN CBG26694"/>
    <property type="match status" value="1"/>
</dbReference>
<dbReference type="InterPro" id="IPR050951">
    <property type="entry name" value="Retrovirus_Pol_polyprotein"/>
</dbReference>
<proteinExistence type="predicted"/>
<dbReference type="InterPro" id="IPR036397">
    <property type="entry name" value="RNaseH_sf"/>
</dbReference>
<gene>
    <name evidence="1" type="ORF">PR048_008008</name>
</gene>
<name>A0ABQ9HW72_9NEOP</name>
<comment type="caution">
    <text evidence="1">The sequence shown here is derived from an EMBL/GenBank/DDBJ whole genome shotgun (WGS) entry which is preliminary data.</text>
</comment>
<sequence length="301" mass="34177">MGIVKCSRLTNECVWWPNVSNEVKRMVENCTVCLEQQKQRAETFKTTPLPSGPWLMLGKDLMELKKKYFLGNIFAIHGSPQTVRADGGTQFTSYDFKQFAKIMASIQKRSLHVLCSPMGEAEKAVDIAKCILSRSEDSNLGLLAYRSTPLKSVFSPAEILFGRKSRNTLPMRHAQLAPSRNEGALAQFRSRYEAVKYTNKTNHDEKKGIRDLPSLQVGNKVWISDMRRYGQVRNISTAPRSFIVSTEKGQIRRSRRQLIKFTAGSSWNSRRGITTLGKETNPGQVRREKVLMLSNPVQDYL</sequence>
<evidence type="ECO:0000313" key="1">
    <source>
        <dbReference type="EMBL" id="KAJ8888517.1"/>
    </source>
</evidence>
<accession>A0ABQ9HW72</accession>
<protein>
    <recommendedName>
        <fullName evidence="3">Integrase zinc-binding domain-containing protein</fullName>
    </recommendedName>
</protein>
<keyword evidence="2" id="KW-1185">Reference proteome</keyword>
<dbReference type="Proteomes" id="UP001159363">
    <property type="component" value="Chromosome 3"/>
</dbReference>
<organism evidence="1 2">
    <name type="scientific">Dryococelus australis</name>
    <dbReference type="NCBI Taxonomy" id="614101"/>
    <lineage>
        <taxon>Eukaryota</taxon>
        <taxon>Metazoa</taxon>
        <taxon>Ecdysozoa</taxon>
        <taxon>Arthropoda</taxon>
        <taxon>Hexapoda</taxon>
        <taxon>Insecta</taxon>
        <taxon>Pterygota</taxon>
        <taxon>Neoptera</taxon>
        <taxon>Polyneoptera</taxon>
        <taxon>Phasmatodea</taxon>
        <taxon>Verophasmatodea</taxon>
        <taxon>Anareolatae</taxon>
        <taxon>Phasmatidae</taxon>
        <taxon>Eurycanthinae</taxon>
        <taxon>Dryococelus</taxon>
    </lineage>
</organism>
<dbReference type="SUPFAM" id="SSF53098">
    <property type="entry name" value="Ribonuclease H-like"/>
    <property type="match status" value="1"/>
</dbReference>
<reference evidence="1 2" key="1">
    <citation type="submission" date="2023-02" db="EMBL/GenBank/DDBJ databases">
        <title>LHISI_Scaffold_Assembly.</title>
        <authorList>
            <person name="Stuart O.P."/>
            <person name="Cleave R."/>
            <person name="Magrath M.J.L."/>
            <person name="Mikheyev A.S."/>
        </authorList>
    </citation>
    <scope>NUCLEOTIDE SEQUENCE [LARGE SCALE GENOMIC DNA]</scope>
    <source>
        <strain evidence="1">Daus_M_001</strain>
        <tissue evidence="1">Leg muscle</tissue>
    </source>
</reference>
<dbReference type="PANTHER" id="PTHR37984:SF9">
    <property type="entry name" value="INTEGRASE CATALYTIC DOMAIN-CONTAINING PROTEIN"/>
    <property type="match status" value="1"/>
</dbReference>
<dbReference type="EMBL" id="JARBHB010000003">
    <property type="protein sequence ID" value="KAJ8888517.1"/>
    <property type="molecule type" value="Genomic_DNA"/>
</dbReference>
<evidence type="ECO:0008006" key="3">
    <source>
        <dbReference type="Google" id="ProtNLM"/>
    </source>
</evidence>